<gene>
    <name evidence="2" type="ORF">SAMN05660976_02063</name>
</gene>
<proteinExistence type="predicted"/>
<organism evidence="2 3">
    <name type="scientific">Nonomuraea pusilla</name>
    <dbReference type="NCBI Taxonomy" id="46177"/>
    <lineage>
        <taxon>Bacteria</taxon>
        <taxon>Bacillati</taxon>
        <taxon>Actinomycetota</taxon>
        <taxon>Actinomycetes</taxon>
        <taxon>Streptosporangiales</taxon>
        <taxon>Streptosporangiaceae</taxon>
        <taxon>Nonomuraea</taxon>
    </lineage>
</organism>
<dbReference type="STRING" id="46177.SAMN05660976_02063"/>
<evidence type="ECO:0000313" key="2">
    <source>
        <dbReference type="EMBL" id="SEL23344.1"/>
    </source>
</evidence>
<sequence length="80" mass="8375">MGLSAREQAVLEAIARRLKEDDPALVKRLSAFGARRAEAACSPSSHEGWPVALIAVCLAVFALVLLLSGSGNGLTNTSIR</sequence>
<evidence type="ECO:0000256" key="1">
    <source>
        <dbReference type="SAM" id="Phobius"/>
    </source>
</evidence>
<accession>A0A1H7NIY2</accession>
<dbReference type="Proteomes" id="UP000198953">
    <property type="component" value="Unassembled WGS sequence"/>
</dbReference>
<dbReference type="RefSeq" id="WP_055503130.1">
    <property type="nucleotide sequence ID" value="NZ_BBZG01000001.1"/>
</dbReference>
<keyword evidence="1" id="KW-0812">Transmembrane</keyword>
<protein>
    <recommendedName>
        <fullName evidence="4">DUF3040 domain-containing protein</fullName>
    </recommendedName>
</protein>
<keyword evidence="3" id="KW-1185">Reference proteome</keyword>
<evidence type="ECO:0008006" key="4">
    <source>
        <dbReference type="Google" id="ProtNLM"/>
    </source>
</evidence>
<dbReference type="EMBL" id="FOBF01000004">
    <property type="protein sequence ID" value="SEL23344.1"/>
    <property type="molecule type" value="Genomic_DNA"/>
</dbReference>
<dbReference type="InterPro" id="IPR021401">
    <property type="entry name" value="DUF3040"/>
</dbReference>
<name>A0A1H7NIY2_9ACTN</name>
<keyword evidence="1" id="KW-1133">Transmembrane helix</keyword>
<dbReference type="Pfam" id="PF11239">
    <property type="entry name" value="DUF3040"/>
    <property type="match status" value="1"/>
</dbReference>
<dbReference type="OrthoDB" id="3483874at2"/>
<keyword evidence="1" id="KW-0472">Membrane</keyword>
<feature type="transmembrane region" description="Helical" evidence="1">
    <location>
        <begin position="52"/>
        <end position="74"/>
    </location>
</feature>
<reference evidence="2 3" key="1">
    <citation type="submission" date="2016-10" db="EMBL/GenBank/DDBJ databases">
        <authorList>
            <person name="de Groot N.N."/>
        </authorList>
    </citation>
    <scope>NUCLEOTIDE SEQUENCE [LARGE SCALE GENOMIC DNA]</scope>
    <source>
        <strain evidence="2 3">DSM 43357</strain>
    </source>
</reference>
<evidence type="ECO:0000313" key="3">
    <source>
        <dbReference type="Proteomes" id="UP000198953"/>
    </source>
</evidence>
<dbReference type="AlphaFoldDB" id="A0A1H7NIY2"/>